<feature type="non-terminal residue" evidence="1">
    <location>
        <position position="62"/>
    </location>
</feature>
<dbReference type="Proteomes" id="UP001381693">
    <property type="component" value="Unassembled WGS sequence"/>
</dbReference>
<evidence type="ECO:0000313" key="1">
    <source>
        <dbReference type="EMBL" id="KAK7072709.1"/>
    </source>
</evidence>
<sequence length="62" mass="6712">MDLLEEIFAALDEVFDDDFDFAVAEGGDGHMENRGGMVGFLGGYVQNGDTNPDPIYNPIDGQ</sequence>
<comment type="caution">
    <text evidence="1">The sequence shown here is derived from an EMBL/GenBank/DDBJ whole genome shotgun (WGS) entry which is preliminary data.</text>
</comment>
<accession>A0AAN8X623</accession>
<proteinExistence type="predicted"/>
<keyword evidence="2" id="KW-1185">Reference proteome</keyword>
<dbReference type="EMBL" id="JAXCGZ010013362">
    <property type="protein sequence ID" value="KAK7072709.1"/>
    <property type="molecule type" value="Genomic_DNA"/>
</dbReference>
<name>A0AAN8X623_HALRR</name>
<dbReference type="AlphaFoldDB" id="A0AAN8X623"/>
<evidence type="ECO:0000313" key="2">
    <source>
        <dbReference type="Proteomes" id="UP001381693"/>
    </source>
</evidence>
<gene>
    <name evidence="1" type="ORF">SK128_012518</name>
</gene>
<organism evidence="1 2">
    <name type="scientific">Halocaridina rubra</name>
    <name type="common">Hawaiian red shrimp</name>
    <dbReference type="NCBI Taxonomy" id="373956"/>
    <lineage>
        <taxon>Eukaryota</taxon>
        <taxon>Metazoa</taxon>
        <taxon>Ecdysozoa</taxon>
        <taxon>Arthropoda</taxon>
        <taxon>Crustacea</taxon>
        <taxon>Multicrustacea</taxon>
        <taxon>Malacostraca</taxon>
        <taxon>Eumalacostraca</taxon>
        <taxon>Eucarida</taxon>
        <taxon>Decapoda</taxon>
        <taxon>Pleocyemata</taxon>
        <taxon>Caridea</taxon>
        <taxon>Atyoidea</taxon>
        <taxon>Atyidae</taxon>
        <taxon>Halocaridina</taxon>
    </lineage>
</organism>
<reference evidence="1 2" key="1">
    <citation type="submission" date="2023-11" db="EMBL/GenBank/DDBJ databases">
        <title>Halocaridina rubra genome assembly.</title>
        <authorList>
            <person name="Smith C."/>
        </authorList>
    </citation>
    <scope>NUCLEOTIDE SEQUENCE [LARGE SCALE GENOMIC DNA]</scope>
    <source>
        <strain evidence="1">EP-1</strain>
        <tissue evidence="1">Whole</tissue>
    </source>
</reference>
<protein>
    <submittedName>
        <fullName evidence="1">Uncharacterized protein</fullName>
    </submittedName>
</protein>